<dbReference type="GeneID" id="92038826"/>
<name>A0ABR1XDL6_9PEZI</name>
<keyword evidence="2" id="KW-1185">Reference proteome</keyword>
<accession>A0ABR1XDL6</accession>
<organism evidence="1 2">
    <name type="scientific">Apiospora hydei</name>
    <dbReference type="NCBI Taxonomy" id="1337664"/>
    <lineage>
        <taxon>Eukaryota</taxon>
        <taxon>Fungi</taxon>
        <taxon>Dikarya</taxon>
        <taxon>Ascomycota</taxon>
        <taxon>Pezizomycotina</taxon>
        <taxon>Sordariomycetes</taxon>
        <taxon>Xylariomycetidae</taxon>
        <taxon>Amphisphaeriales</taxon>
        <taxon>Apiosporaceae</taxon>
        <taxon>Apiospora</taxon>
    </lineage>
</organism>
<sequence>MIWEWVVEQPHAVETRGFYDHSKKLWKTHGKGMALSVYPRFPPVHDVCHESRRAFLESSDFVPDTTGLGVAWHPERDALKCHNIEDRWDSDLNYDWSWWDDIRYSSYYTSWPPGLLGRNDVQNLQFSLSQFHDIFPIGAANDGRHMYRDWSEMQGEILQRFPNAKTVELVAGEEFQSSSGEPRSFEVTMSFPCGPVNFIRAWDILMGLRDSEYQEFSLKIVGKMVCRIKKETFNGRDW</sequence>
<evidence type="ECO:0000313" key="1">
    <source>
        <dbReference type="EMBL" id="KAK8094766.1"/>
    </source>
</evidence>
<dbReference type="RefSeq" id="XP_066675539.1">
    <property type="nucleotide sequence ID" value="XM_066805766.1"/>
</dbReference>
<proteinExistence type="predicted"/>
<dbReference type="EMBL" id="JAQQWN010000002">
    <property type="protein sequence ID" value="KAK8094766.1"/>
    <property type="molecule type" value="Genomic_DNA"/>
</dbReference>
<evidence type="ECO:0000313" key="2">
    <source>
        <dbReference type="Proteomes" id="UP001433268"/>
    </source>
</evidence>
<gene>
    <name evidence="1" type="ORF">PG997_001451</name>
</gene>
<dbReference type="Proteomes" id="UP001433268">
    <property type="component" value="Unassembled WGS sequence"/>
</dbReference>
<reference evidence="1 2" key="1">
    <citation type="submission" date="2023-01" db="EMBL/GenBank/DDBJ databases">
        <title>Analysis of 21 Apiospora genomes using comparative genomics revels a genus with tremendous synthesis potential of carbohydrate active enzymes and secondary metabolites.</title>
        <authorList>
            <person name="Sorensen T."/>
        </authorList>
    </citation>
    <scope>NUCLEOTIDE SEQUENCE [LARGE SCALE GENOMIC DNA]</scope>
    <source>
        <strain evidence="1 2">CBS 114990</strain>
    </source>
</reference>
<protein>
    <submittedName>
        <fullName evidence="1">Uncharacterized protein</fullName>
    </submittedName>
</protein>
<comment type="caution">
    <text evidence="1">The sequence shown here is derived from an EMBL/GenBank/DDBJ whole genome shotgun (WGS) entry which is preliminary data.</text>
</comment>